<dbReference type="InterPro" id="IPR036188">
    <property type="entry name" value="FAD/NAD-bd_sf"/>
</dbReference>
<protein>
    <recommendedName>
        <fullName evidence="5">FAD/NAD(P)-binding domain-containing protein</fullName>
    </recommendedName>
</protein>
<dbReference type="EMBL" id="MAVT02000266">
    <property type="protein sequence ID" value="POS77478.1"/>
    <property type="molecule type" value="Genomic_DNA"/>
</dbReference>
<dbReference type="InterPro" id="IPR023753">
    <property type="entry name" value="FAD/NAD-binding_dom"/>
</dbReference>
<keyword evidence="4" id="KW-0560">Oxidoreductase</keyword>
<sequence length="404" mass="43798">MAKSPKNIVILGGSYGGLSVAHYTLKHVIPKAADKETFRIILISTSSQAFCRPSCPRAMLSDDMFPQDKLFVDIEAQFQHYENSINFQFIKGTVVHLDHKQRVVVIKKAPDTSQELAFHALVIATGASTPSPLLGFIQDDSFLRESWSAFRKALPAAQNIVISGGGPTSVETAGELGQFLNGRPRFFRSRQTSPRVNITIITSSSKILPDLRQSIADKAEKLSAGVGVSVIKNARVKSVIPAGARSSLELLTSKTTVVLDDGRAIDADIYIPATGTTPNTGFISDRSLLAPDGRVNTNPSTLRVDCAGPCYRMIYAIGDASSYARPAVHNILSAVPVLCASMRHDLLFGGSHQEDPAARGTSKGVGAAMGTRLPGFLVWLLKGRDYWLWTTESLWNGKKWNKES</sequence>
<dbReference type="Pfam" id="PF07992">
    <property type="entry name" value="Pyr_redox_2"/>
    <property type="match status" value="1"/>
</dbReference>
<feature type="domain" description="FAD/NAD(P)-binding" evidence="5">
    <location>
        <begin position="7"/>
        <end position="321"/>
    </location>
</feature>
<dbReference type="Proteomes" id="UP000094444">
    <property type="component" value="Unassembled WGS sequence"/>
</dbReference>
<dbReference type="OrthoDB" id="202203at2759"/>
<evidence type="ECO:0000313" key="7">
    <source>
        <dbReference type="Proteomes" id="UP000094444"/>
    </source>
</evidence>
<dbReference type="STRING" id="158607.A0A2P5I4R3"/>
<comment type="similarity">
    <text evidence="1">Belongs to the FAD-dependent oxidoreductase family.</text>
</comment>
<evidence type="ECO:0000256" key="3">
    <source>
        <dbReference type="ARBA" id="ARBA00022827"/>
    </source>
</evidence>
<evidence type="ECO:0000256" key="4">
    <source>
        <dbReference type="ARBA" id="ARBA00023002"/>
    </source>
</evidence>
<evidence type="ECO:0000313" key="6">
    <source>
        <dbReference type="EMBL" id="POS77478.1"/>
    </source>
</evidence>
<keyword evidence="2" id="KW-0285">Flavoprotein</keyword>
<dbReference type="PRINTS" id="PR00368">
    <property type="entry name" value="FADPNR"/>
</dbReference>
<keyword evidence="3" id="KW-0274">FAD</keyword>
<dbReference type="SUPFAM" id="SSF51905">
    <property type="entry name" value="FAD/NAD(P)-binding domain"/>
    <property type="match status" value="1"/>
</dbReference>
<dbReference type="PRINTS" id="PR00411">
    <property type="entry name" value="PNDRDTASEI"/>
</dbReference>
<evidence type="ECO:0000256" key="1">
    <source>
        <dbReference type="ARBA" id="ARBA00006442"/>
    </source>
</evidence>
<accession>A0A2P5I4R3</accession>
<comment type="caution">
    <text evidence="6">The sequence shown here is derived from an EMBL/GenBank/DDBJ whole genome shotgun (WGS) entry which is preliminary data.</text>
</comment>
<dbReference type="GO" id="GO:0005737">
    <property type="term" value="C:cytoplasm"/>
    <property type="evidence" value="ECO:0007669"/>
    <property type="project" value="TreeGrafter"/>
</dbReference>
<reference evidence="6" key="1">
    <citation type="submission" date="2017-09" db="EMBL/GenBank/DDBJ databases">
        <title>Polyketide synthases of a Diaporthe helianthi virulent isolate.</title>
        <authorList>
            <person name="Baroncelli R."/>
        </authorList>
    </citation>
    <scope>NUCLEOTIDE SEQUENCE [LARGE SCALE GENOMIC DNA]</scope>
    <source>
        <strain evidence="6">7/96</strain>
    </source>
</reference>
<dbReference type="GO" id="GO:0050660">
    <property type="term" value="F:flavin adenine dinucleotide binding"/>
    <property type="evidence" value="ECO:0007669"/>
    <property type="project" value="TreeGrafter"/>
</dbReference>
<dbReference type="Gene3D" id="3.50.50.100">
    <property type="match status" value="1"/>
</dbReference>
<dbReference type="PANTHER" id="PTHR43735:SF3">
    <property type="entry name" value="FERROPTOSIS SUPPRESSOR PROTEIN 1"/>
    <property type="match status" value="1"/>
</dbReference>
<dbReference type="InParanoid" id="A0A2P5I4R3"/>
<dbReference type="PANTHER" id="PTHR43735">
    <property type="entry name" value="APOPTOSIS-INDUCING FACTOR 1"/>
    <property type="match status" value="1"/>
</dbReference>
<gene>
    <name evidence="6" type="ORF">DHEL01_v204136</name>
</gene>
<name>A0A2P5I4R3_DIAHE</name>
<evidence type="ECO:0000259" key="5">
    <source>
        <dbReference type="Pfam" id="PF07992"/>
    </source>
</evidence>
<dbReference type="GO" id="GO:0004174">
    <property type="term" value="F:electron-transferring-flavoprotein dehydrogenase activity"/>
    <property type="evidence" value="ECO:0007669"/>
    <property type="project" value="TreeGrafter"/>
</dbReference>
<proteinExistence type="inferred from homology"/>
<dbReference type="AlphaFoldDB" id="A0A2P5I4R3"/>
<organism evidence="6 7">
    <name type="scientific">Diaporthe helianthi</name>
    <dbReference type="NCBI Taxonomy" id="158607"/>
    <lineage>
        <taxon>Eukaryota</taxon>
        <taxon>Fungi</taxon>
        <taxon>Dikarya</taxon>
        <taxon>Ascomycota</taxon>
        <taxon>Pezizomycotina</taxon>
        <taxon>Sordariomycetes</taxon>
        <taxon>Sordariomycetidae</taxon>
        <taxon>Diaporthales</taxon>
        <taxon>Diaporthaceae</taxon>
        <taxon>Diaporthe</taxon>
    </lineage>
</organism>
<keyword evidence="7" id="KW-1185">Reference proteome</keyword>
<evidence type="ECO:0000256" key="2">
    <source>
        <dbReference type="ARBA" id="ARBA00022630"/>
    </source>
</evidence>